<keyword evidence="1" id="KW-0472">Membrane</keyword>
<evidence type="ECO:0000256" key="1">
    <source>
        <dbReference type="SAM" id="Phobius"/>
    </source>
</evidence>
<feature type="domain" description="N-acetyltransferase" evidence="2">
    <location>
        <begin position="87"/>
        <end position="214"/>
    </location>
</feature>
<reference evidence="3" key="1">
    <citation type="submission" date="2015-04" db="EMBL/GenBank/DDBJ databases">
        <title>The genome sequence of the plant pathogenic Rhizarian Plasmodiophora brassicae reveals insights in its biotrophic life cycle and the origin of chitin synthesis.</title>
        <authorList>
            <person name="Schwelm A."/>
            <person name="Fogelqvist J."/>
            <person name="Knaust A."/>
            <person name="Julke S."/>
            <person name="Lilja T."/>
            <person name="Dhandapani V."/>
            <person name="Bonilla-Rosso G."/>
            <person name="Karlsson M."/>
            <person name="Shevchenko A."/>
            <person name="Choi S.R."/>
            <person name="Kim H.G."/>
            <person name="Park J.Y."/>
            <person name="Lim Y.P."/>
            <person name="Ludwig-Muller J."/>
            <person name="Dixelius C."/>
        </authorList>
    </citation>
    <scope>NUCLEOTIDE SEQUENCE</scope>
    <source>
        <tissue evidence="3">Potato root galls</tissue>
    </source>
</reference>
<evidence type="ECO:0000313" key="3">
    <source>
        <dbReference type="EMBL" id="CRZ10858.1"/>
    </source>
</evidence>
<keyword evidence="1" id="KW-0812">Transmembrane</keyword>
<dbReference type="Pfam" id="PF13302">
    <property type="entry name" value="Acetyltransf_3"/>
    <property type="match status" value="1"/>
</dbReference>
<dbReference type="GO" id="GO:0016747">
    <property type="term" value="F:acyltransferase activity, transferring groups other than amino-acyl groups"/>
    <property type="evidence" value="ECO:0007669"/>
    <property type="project" value="InterPro"/>
</dbReference>
<proteinExistence type="predicted"/>
<dbReference type="InterPro" id="IPR016181">
    <property type="entry name" value="Acyl_CoA_acyltransferase"/>
</dbReference>
<dbReference type="AlphaFoldDB" id="A0A0H5R9U2"/>
<name>A0A0H5R9U2_9EUKA</name>
<dbReference type="EMBL" id="HACM01010416">
    <property type="protein sequence ID" value="CRZ10858.1"/>
    <property type="molecule type" value="Transcribed_RNA"/>
</dbReference>
<evidence type="ECO:0000259" key="2">
    <source>
        <dbReference type="Pfam" id="PF13302"/>
    </source>
</evidence>
<dbReference type="InterPro" id="IPR000182">
    <property type="entry name" value="GNAT_dom"/>
</dbReference>
<accession>A0A0H5R9U2</accession>
<dbReference type="Gene3D" id="3.40.630.30">
    <property type="match status" value="1"/>
</dbReference>
<sequence>MKISLCRDKKRSGSTPWIILFLLSSAVLVWSKRRWIMYWMRWRQGYNRFGDDIGRISGKPLVIPTALTLRTTRDSVMITIAETAQTHLDLFYDLTQMRRSKLVMLRPSAPQTAREVHARVKALSIQQVQQKGLMFFVMRDNKLIGIIGFVRLHPLTYSGELDVTSNSGFWDDGWAEDMHLSVLDYGFGQLGLQRILCGIERSHRQARTFYDRYGWNLVSVGRAGSPNMYNYVLAKRDYDNIIRPRFVKTLIPKGGHDSALARAFNSQNNGVR</sequence>
<organism evidence="3">
    <name type="scientific">Spongospora subterranea</name>
    <dbReference type="NCBI Taxonomy" id="70186"/>
    <lineage>
        <taxon>Eukaryota</taxon>
        <taxon>Sar</taxon>
        <taxon>Rhizaria</taxon>
        <taxon>Endomyxa</taxon>
        <taxon>Phytomyxea</taxon>
        <taxon>Plasmodiophorida</taxon>
        <taxon>Plasmodiophoridae</taxon>
        <taxon>Spongospora</taxon>
    </lineage>
</organism>
<dbReference type="SUPFAM" id="SSF55729">
    <property type="entry name" value="Acyl-CoA N-acyltransferases (Nat)"/>
    <property type="match status" value="1"/>
</dbReference>
<protein>
    <recommendedName>
        <fullName evidence="2">N-acetyltransferase domain-containing protein</fullName>
    </recommendedName>
</protein>
<keyword evidence="1" id="KW-1133">Transmembrane helix</keyword>
<feature type="transmembrane region" description="Helical" evidence="1">
    <location>
        <begin position="14"/>
        <end position="31"/>
    </location>
</feature>